<dbReference type="AlphaFoldDB" id="A0A5C6U9W1"/>
<comment type="caution">
    <text evidence="3">The sequence shown here is derived from an EMBL/GenBank/DDBJ whole genome shotgun (WGS) entry which is preliminary data.</text>
</comment>
<dbReference type="GO" id="GO:0030570">
    <property type="term" value="F:pectate lyase activity"/>
    <property type="evidence" value="ECO:0007669"/>
    <property type="project" value="UniProtKB-EC"/>
</dbReference>
<feature type="region of interest" description="Disordered" evidence="1">
    <location>
        <begin position="118"/>
        <end position="137"/>
    </location>
</feature>
<evidence type="ECO:0000256" key="1">
    <source>
        <dbReference type="SAM" id="MobiDB-lite"/>
    </source>
</evidence>
<dbReference type="InterPro" id="IPR012669">
    <property type="entry name" value="Pectate_lyase"/>
</dbReference>
<dbReference type="Pfam" id="PF09492">
    <property type="entry name" value="Pec_lyase"/>
    <property type="match status" value="1"/>
</dbReference>
<feature type="chain" id="PRO_5022741206" evidence="2">
    <location>
        <begin position="21"/>
        <end position="441"/>
    </location>
</feature>
<dbReference type="Proteomes" id="UP000321250">
    <property type="component" value="Unassembled WGS sequence"/>
</dbReference>
<dbReference type="Gene3D" id="1.50.10.20">
    <property type="match status" value="1"/>
</dbReference>
<dbReference type="NCBIfam" id="TIGR02474">
    <property type="entry name" value="pec_lyase"/>
    <property type="match status" value="1"/>
</dbReference>
<accession>A0A5C6U9W1</accession>
<dbReference type="SUPFAM" id="SSF81853">
    <property type="entry name" value="Family 10 polysaccharide lyase"/>
    <property type="match status" value="1"/>
</dbReference>
<gene>
    <name evidence="3" type="primary">pelA</name>
    <name evidence="3" type="ORF">FSB78_00800</name>
</gene>
<name>A0A5C6U9W1_9SPHN</name>
<keyword evidence="4" id="KW-1185">Reference proteome</keyword>
<keyword evidence="2" id="KW-0732">Signal</keyword>
<organism evidence="3 4">
    <name type="scientific">Sphingomonas ginsenosidivorax</name>
    <dbReference type="NCBI Taxonomy" id="862135"/>
    <lineage>
        <taxon>Bacteria</taxon>
        <taxon>Pseudomonadati</taxon>
        <taxon>Pseudomonadota</taxon>
        <taxon>Alphaproteobacteria</taxon>
        <taxon>Sphingomonadales</taxon>
        <taxon>Sphingomonadaceae</taxon>
        <taxon>Sphingomonas</taxon>
    </lineage>
</organism>
<proteinExistence type="predicted"/>
<feature type="region of interest" description="Disordered" evidence="1">
    <location>
        <begin position="56"/>
        <end position="79"/>
    </location>
</feature>
<sequence length="441" mass="47413">MTYKPFLLALALVAAPPATARVIGKNTPAERVTAARIATLPTARQGAWRTYLQRSETQRAADRASLAAELKPGQTPPPPPLAVGGGEGGMPLDRDAAWYGGPEARAIADTIVSFQTPAGGWSKNQNRAGPKRLPGQRFANDAETMNPDRSNFDAPDDRYWTFVGTLDNDATTLEMKFLTRVARALPGAQGAAYRASIVKGIGYLLAAQYPNGGWPQIWPLEGGFHDGITFNDNAVAQAAMLLQAVAHDPGYAFVPASLRKAAAASVERAVAVILAAQVRVDGRGAGWPQQVDALTLAPISARNYEPRSIASGETTDILLFLMDQPRTPAITRAVDDGIAWLKARAIYGQAWTGKGTPEGRRIVPQKGAGPIWSRNYDLVTGQPIFGDKDQSIHDDVNDISIGRRNGYNWYVTQPLQAIAAYDAWRAGTRAITPKPVSLRVQ</sequence>
<protein>
    <submittedName>
        <fullName evidence="3">Pectate lyase</fullName>
        <ecNumber evidence="3">4.2.2.2</ecNumber>
    </submittedName>
</protein>
<reference evidence="3 4" key="1">
    <citation type="journal article" date="2013" name="Antonie Van Leeuwenhoek">
        <title>Sphingomonas ginsenosidivorax sp. nov., with the ability to transform ginsenosides.</title>
        <authorList>
            <person name="Jin X.F."/>
            <person name="Kim J.K."/>
            <person name="Liu Q.M."/>
            <person name="Kang M.S."/>
            <person name="He D."/>
            <person name="Jin F.X."/>
            <person name="Kim S.C."/>
            <person name="Im W.T."/>
        </authorList>
    </citation>
    <scope>NUCLEOTIDE SEQUENCE [LARGE SCALE GENOMIC DNA]</scope>
    <source>
        <strain evidence="3 4">KHI67</strain>
    </source>
</reference>
<dbReference type="EMBL" id="VOQR01000001">
    <property type="protein sequence ID" value="TXC69662.1"/>
    <property type="molecule type" value="Genomic_DNA"/>
</dbReference>
<evidence type="ECO:0000256" key="2">
    <source>
        <dbReference type="SAM" id="SignalP"/>
    </source>
</evidence>
<feature type="signal peptide" evidence="2">
    <location>
        <begin position="1"/>
        <end position="20"/>
    </location>
</feature>
<keyword evidence="3" id="KW-0456">Lyase</keyword>
<dbReference type="RefSeq" id="WP_147079128.1">
    <property type="nucleotide sequence ID" value="NZ_VOQR01000001.1"/>
</dbReference>
<evidence type="ECO:0000313" key="3">
    <source>
        <dbReference type="EMBL" id="TXC69662.1"/>
    </source>
</evidence>
<dbReference type="OrthoDB" id="9804686at2"/>
<dbReference type="EC" id="4.2.2.2" evidence="3"/>
<feature type="compositionally biased region" description="Polar residues" evidence="1">
    <location>
        <begin position="118"/>
        <end position="127"/>
    </location>
</feature>
<evidence type="ECO:0000313" key="4">
    <source>
        <dbReference type="Proteomes" id="UP000321250"/>
    </source>
</evidence>